<proteinExistence type="predicted"/>
<evidence type="ECO:0000313" key="1">
    <source>
        <dbReference type="EMBL" id="KIK80568.1"/>
    </source>
</evidence>
<reference evidence="1 2" key="1">
    <citation type="submission" date="2014-04" db="EMBL/GenBank/DDBJ databases">
        <authorList>
            <consortium name="DOE Joint Genome Institute"/>
            <person name="Kuo A."/>
            <person name="Kohler A."/>
            <person name="Jargeat P."/>
            <person name="Nagy L.G."/>
            <person name="Floudas D."/>
            <person name="Copeland A."/>
            <person name="Barry K.W."/>
            <person name="Cichocki N."/>
            <person name="Veneault-Fourrey C."/>
            <person name="LaButti K."/>
            <person name="Lindquist E.A."/>
            <person name="Lipzen A."/>
            <person name="Lundell T."/>
            <person name="Morin E."/>
            <person name="Murat C."/>
            <person name="Sun H."/>
            <person name="Tunlid A."/>
            <person name="Henrissat B."/>
            <person name="Grigoriev I.V."/>
            <person name="Hibbett D.S."/>
            <person name="Martin F."/>
            <person name="Nordberg H.P."/>
            <person name="Cantor M.N."/>
            <person name="Hua S.X."/>
        </authorList>
    </citation>
    <scope>NUCLEOTIDE SEQUENCE [LARGE SCALE GENOMIC DNA]</scope>
    <source>
        <strain evidence="1 2">Ve08.2h10</strain>
    </source>
</reference>
<accession>A0A0D0CY87</accession>
<reference evidence="2" key="2">
    <citation type="submission" date="2015-01" db="EMBL/GenBank/DDBJ databases">
        <title>Evolutionary Origins and Diversification of the Mycorrhizal Mutualists.</title>
        <authorList>
            <consortium name="DOE Joint Genome Institute"/>
            <consortium name="Mycorrhizal Genomics Consortium"/>
            <person name="Kohler A."/>
            <person name="Kuo A."/>
            <person name="Nagy L.G."/>
            <person name="Floudas D."/>
            <person name="Copeland A."/>
            <person name="Barry K.W."/>
            <person name="Cichocki N."/>
            <person name="Veneault-Fourrey C."/>
            <person name="LaButti K."/>
            <person name="Lindquist E.A."/>
            <person name="Lipzen A."/>
            <person name="Lundell T."/>
            <person name="Morin E."/>
            <person name="Murat C."/>
            <person name="Riley R."/>
            <person name="Ohm R."/>
            <person name="Sun H."/>
            <person name="Tunlid A."/>
            <person name="Henrissat B."/>
            <person name="Grigoriev I.V."/>
            <person name="Hibbett D.S."/>
            <person name="Martin F."/>
        </authorList>
    </citation>
    <scope>NUCLEOTIDE SEQUENCE [LARGE SCALE GENOMIC DNA]</scope>
    <source>
        <strain evidence="2">Ve08.2h10</strain>
    </source>
</reference>
<dbReference type="Proteomes" id="UP000054538">
    <property type="component" value="Unassembled WGS sequence"/>
</dbReference>
<dbReference type="InParanoid" id="A0A0D0CY87"/>
<dbReference type="HOGENOM" id="CLU_2942436_0_0_1"/>
<sequence length="60" mass="6791">MDTLARYYYGPMQANTYAHSLLWANACTHPLLLCLTQCVLCHVCLLDSCQIPLSLYVMPI</sequence>
<evidence type="ECO:0000313" key="2">
    <source>
        <dbReference type="Proteomes" id="UP000054538"/>
    </source>
</evidence>
<gene>
    <name evidence="1" type="ORF">PAXRUDRAFT_833452</name>
</gene>
<dbReference type="EMBL" id="KN825986">
    <property type="protein sequence ID" value="KIK80568.1"/>
    <property type="molecule type" value="Genomic_DNA"/>
</dbReference>
<name>A0A0D0CY87_9AGAM</name>
<dbReference type="AlphaFoldDB" id="A0A0D0CY87"/>
<organism evidence="1 2">
    <name type="scientific">Paxillus rubicundulus Ve08.2h10</name>
    <dbReference type="NCBI Taxonomy" id="930991"/>
    <lineage>
        <taxon>Eukaryota</taxon>
        <taxon>Fungi</taxon>
        <taxon>Dikarya</taxon>
        <taxon>Basidiomycota</taxon>
        <taxon>Agaricomycotina</taxon>
        <taxon>Agaricomycetes</taxon>
        <taxon>Agaricomycetidae</taxon>
        <taxon>Boletales</taxon>
        <taxon>Paxilineae</taxon>
        <taxon>Paxillaceae</taxon>
        <taxon>Paxillus</taxon>
    </lineage>
</organism>
<protein>
    <submittedName>
        <fullName evidence="1">Uncharacterized protein</fullName>
    </submittedName>
</protein>
<keyword evidence="2" id="KW-1185">Reference proteome</keyword>